<evidence type="ECO:0000313" key="5">
    <source>
        <dbReference type="Proteomes" id="UP001597472"/>
    </source>
</evidence>
<reference evidence="5" key="1">
    <citation type="journal article" date="2019" name="Int. J. Syst. Evol. Microbiol.">
        <title>The Global Catalogue of Microorganisms (GCM) 10K type strain sequencing project: providing services to taxonomists for standard genome sequencing and annotation.</title>
        <authorList>
            <consortium name="The Broad Institute Genomics Platform"/>
            <consortium name="The Broad Institute Genome Sequencing Center for Infectious Disease"/>
            <person name="Wu L."/>
            <person name="Ma J."/>
        </authorList>
    </citation>
    <scope>NUCLEOTIDE SEQUENCE [LARGE SCALE GENOMIC DNA]</scope>
    <source>
        <strain evidence="5">KCTC 42587</strain>
    </source>
</reference>
<accession>A0ABW5KWL4</accession>
<proteinExistence type="predicted"/>
<dbReference type="Pfam" id="PF18962">
    <property type="entry name" value="Por_Secre_tail"/>
    <property type="match status" value="1"/>
</dbReference>
<dbReference type="InterPro" id="IPR026444">
    <property type="entry name" value="Secre_tail"/>
</dbReference>
<keyword evidence="5" id="KW-1185">Reference proteome</keyword>
<dbReference type="Proteomes" id="UP001597472">
    <property type="component" value="Unassembled WGS sequence"/>
</dbReference>
<feature type="chain" id="PRO_5045969350" evidence="2">
    <location>
        <begin position="21"/>
        <end position="162"/>
    </location>
</feature>
<feature type="domain" description="Secretion system C-terminal sorting" evidence="3">
    <location>
        <begin position="87"/>
        <end position="161"/>
    </location>
</feature>
<evidence type="ECO:0000256" key="1">
    <source>
        <dbReference type="ARBA" id="ARBA00022729"/>
    </source>
</evidence>
<comment type="caution">
    <text evidence="4">The sequence shown here is derived from an EMBL/GenBank/DDBJ whole genome shotgun (WGS) entry which is preliminary data.</text>
</comment>
<name>A0ABW5KWL4_9FLAO</name>
<dbReference type="RefSeq" id="WP_376895139.1">
    <property type="nucleotide sequence ID" value="NZ_JBHULS010000008.1"/>
</dbReference>
<feature type="signal peptide" evidence="2">
    <location>
        <begin position="1"/>
        <end position="20"/>
    </location>
</feature>
<keyword evidence="1 2" id="KW-0732">Signal</keyword>
<protein>
    <submittedName>
        <fullName evidence="4">T9SS type A sorting domain-containing protein</fullName>
    </submittedName>
</protein>
<evidence type="ECO:0000313" key="4">
    <source>
        <dbReference type="EMBL" id="MFD2552693.1"/>
    </source>
</evidence>
<organism evidence="4 5">
    <name type="scientific">Bizionia sediminis</name>
    <dbReference type="NCBI Taxonomy" id="1737064"/>
    <lineage>
        <taxon>Bacteria</taxon>
        <taxon>Pseudomonadati</taxon>
        <taxon>Bacteroidota</taxon>
        <taxon>Flavobacteriia</taxon>
        <taxon>Flavobacteriales</taxon>
        <taxon>Flavobacteriaceae</taxon>
        <taxon>Bizionia</taxon>
    </lineage>
</organism>
<evidence type="ECO:0000259" key="3">
    <source>
        <dbReference type="Pfam" id="PF18962"/>
    </source>
</evidence>
<gene>
    <name evidence="4" type="ORF">ACFSQP_12810</name>
</gene>
<dbReference type="NCBIfam" id="TIGR04183">
    <property type="entry name" value="Por_Secre_tail"/>
    <property type="match status" value="1"/>
</dbReference>
<dbReference type="EMBL" id="JBHULS010000008">
    <property type="protein sequence ID" value="MFD2552693.1"/>
    <property type="molecule type" value="Genomic_DNA"/>
</dbReference>
<dbReference type="Gene3D" id="2.60.40.3080">
    <property type="match status" value="1"/>
</dbReference>
<sequence>MKIILRCAALMLILHFQVSAQEIGRQMISSQGASVTTASGLKVSQTIGQQSIIGNSTSAVIVQQGYQQSYWQSYIQKTTNTLNNIKLYPNPASDILNFNFGDITNLPITILLYDVNGRLVYNQKLQVENSKLSIDVSKLNAGMYLVKLQGANLDYYSKILVN</sequence>
<evidence type="ECO:0000256" key="2">
    <source>
        <dbReference type="SAM" id="SignalP"/>
    </source>
</evidence>